<dbReference type="Proteomes" id="UP000887566">
    <property type="component" value="Unplaced"/>
</dbReference>
<evidence type="ECO:0000313" key="3">
    <source>
        <dbReference type="WBParaSite" id="PSAMB.scaffold1912size26754.g15603.t1"/>
    </source>
</evidence>
<name>A0A914VFF5_9BILA</name>
<organism evidence="2 3">
    <name type="scientific">Plectus sambesii</name>
    <dbReference type="NCBI Taxonomy" id="2011161"/>
    <lineage>
        <taxon>Eukaryota</taxon>
        <taxon>Metazoa</taxon>
        <taxon>Ecdysozoa</taxon>
        <taxon>Nematoda</taxon>
        <taxon>Chromadorea</taxon>
        <taxon>Plectida</taxon>
        <taxon>Plectina</taxon>
        <taxon>Plectoidea</taxon>
        <taxon>Plectidae</taxon>
        <taxon>Plectus</taxon>
    </lineage>
</organism>
<feature type="compositionally biased region" description="Acidic residues" evidence="1">
    <location>
        <begin position="61"/>
        <end position="72"/>
    </location>
</feature>
<protein>
    <submittedName>
        <fullName evidence="3">Uncharacterized protein</fullName>
    </submittedName>
</protein>
<proteinExistence type="predicted"/>
<keyword evidence="2" id="KW-1185">Reference proteome</keyword>
<evidence type="ECO:0000256" key="1">
    <source>
        <dbReference type="SAM" id="MobiDB-lite"/>
    </source>
</evidence>
<feature type="compositionally biased region" description="Basic and acidic residues" evidence="1">
    <location>
        <begin position="93"/>
        <end position="113"/>
    </location>
</feature>
<feature type="region of interest" description="Disordered" evidence="1">
    <location>
        <begin position="1"/>
        <end position="120"/>
    </location>
</feature>
<sequence>MARRLDWAPPNRSALPEPVRQLTDAPLFARTSSRRPQPLHECASSRSAFDNGDMTMSEVDTTVDGDLDDGDVSDARDAIAPIDTPRPPAIRSRQSDKRDAGGSDRLGGTDDRYGSMGDSDGPIDCVSSSSTVSWSLFVSRRRTKRLRLAGRTRPSAREISPSPPFECTSRCDFVFDHTRLYQSSSLCFLRDNRSRPSPLLGSPFDHTPVVYVDRPRK</sequence>
<dbReference type="WBParaSite" id="PSAMB.scaffold1912size26754.g15603.t1">
    <property type="protein sequence ID" value="PSAMB.scaffold1912size26754.g15603.t1"/>
    <property type="gene ID" value="PSAMB.scaffold1912size26754.g15603"/>
</dbReference>
<evidence type="ECO:0000313" key="2">
    <source>
        <dbReference type="Proteomes" id="UP000887566"/>
    </source>
</evidence>
<dbReference type="AlphaFoldDB" id="A0A914VFF5"/>
<accession>A0A914VFF5</accession>
<reference evidence="3" key="1">
    <citation type="submission" date="2022-11" db="UniProtKB">
        <authorList>
            <consortium name="WormBaseParasite"/>
        </authorList>
    </citation>
    <scope>IDENTIFICATION</scope>
</reference>